<proteinExistence type="predicted"/>
<reference evidence="1" key="1">
    <citation type="submission" date="2021-05" db="EMBL/GenBank/DDBJ databases">
        <authorList>
            <person name="Arsene-Ploetze F."/>
        </authorList>
    </citation>
    <scope>NUCLEOTIDE SEQUENCE</scope>
    <source>
        <strain evidence="1">DSM 42138</strain>
    </source>
</reference>
<dbReference type="AlphaFoldDB" id="A0A9W4E3G7"/>
<gene>
    <name evidence="1" type="ORF">SCOCK_760008</name>
</gene>
<evidence type="ECO:0000313" key="1">
    <source>
        <dbReference type="EMBL" id="CAG6398752.1"/>
    </source>
</evidence>
<dbReference type="Proteomes" id="UP001152519">
    <property type="component" value="Unassembled WGS sequence"/>
</dbReference>
<comment type="caution">
    <text evidence="1">The sequence shown here is derived from an EMBL/GenBank/DDBJ whole genome shotgun (WGS) entry which is preliminary data.</text>
</comment>
<sequence length="219" mass="23457">MHLHGVRVTMRGLDDQADRRAADMRKKTTPFATRGSRFAALTATGLAALVLNACAGGDPSASAADWRRSHDDVDRALMRTVNWPGTRVSRVEGDAHGFRTVLKFPGDDSDMGAIALVEPAGTNPCAAVPYLVADTGGYQPDPSTYGATDFASASCTPVGTGAWQLVSYPHQGDPWTGYAERRDGVMLILTTYDDWTDPDFKAIAATMHALDDRQLGSLL</sequence>
<accession>A0A9W4E3G7</accession>
<dbReference type="EMBL" id="CAJSLV010000110">
    <property type="protein sequence ID" value="CAG6398752.1"/>
    <property type="molecule type" value="Genomic_DNA"/>
</dbReference>
<evidence type="ECO:0000313" key="2">
    <source>
        <dbReference type="Proteomes" id="UP001152519"/>
    </source>
</evidence>
<protein>
    <submittedName>
        <fullName evidence="1">Uncharacterized protein</fullName>
    </submittedName>
</protein>
<name>A0A9W4E3G7_9ACTN</name>
<keyword evidence="2" id="KW-1185">Reference proteome</keyword>
<organism evidence="1 2">
    <name type="scientific">Actinacidiphila cocklensis</name>
    <dbReference type="NCBI Taxonomy" id="887465"/>
    <lineage>
        <taxon>Bacteria</taxon>
        <taxon>Bacillati</taxon>
        <taxon>Actinomycetota</taxon>
        <taxon>Actinomycetes</taxon>
        <taxon>Kitasatosporales</taxon>
        <taxon>Streptomycetaceae</taxon>
        <taxon>Actinacidiphila</taxon>
    </lineage>
</organism>